<proteinExistence type="inferred from homology"/>
<dbReference type="Pfam" id="PF00528">
    <property type="entry name" value="BPD_transp_1"/>
    <property type="match status" value="1"/>
</dbReference>
<dbReference type="PANTHER" id="PTHR43848:SF5">
    <property type="entry name" value="SPERMIDINE_PUTRESCINE TRANSPORT SYSTEM PERMEASE PROTEIN POTC"/>
    <property type="match status" value="1"/>
</dbReference>
<evidence type="ECO:0000259" key="12">
    <source>
        <dbReference type="PROSITE" id="PS50928"/>
    </source>
</evidence>
<evidence type="ECO:0000256" key="9">
    <source>
        <dbReference type="ARBA" id="ARBA00037216"/>
    </source>
</evidence>
<evidence type="ECO:0000256" key="10">
    <source>
        <dbReference type="ARBA" id="ARBA00039580"/>
    </source>
</evidence>
<keyword evidence="6 11" id="KW-0812">Transmembrane</keyword>
<dbReference type="InterPro" id="IPR035906">
    <property type="entry name" value="MetI-like_sf"/>
</dbReference>
<evidence type="ECO:0000256" key="2">
    <source>
        <dbReference type="ARBA" id="ARBA00007069"/>
    </source>
</evidence>
<keyword evidence="4" id="KW-1003">Cell membrane</keyword>
<feature type="transmembrane region" description="Helical" evidence="11">
    <location>
        <begin position="12"/>
        <end position="38"/>
    </location>
</feature>
<feature type="transmembrane region" description="Helical" evidence="11">
    <location>
        <begin position="136"/>
        <end position="155"/>
    </location>
</feature>
<gene>
    <name evidence="13" type="ORF">UFOPK4410_00738</name>
</gene>
<evidence type="ECO:0000256" key="1">
    <source>
        <dbReference type="ARBA" id="ARBA00004429"/>
    </source>
</evidence>
<evidence type="ECO:0000256" key="6">
    <source>
        <dbReference type="ARBA" id="ARBA00022692"/>
    </source>
</evidence>
<sequence>MKTRKLVNLRSFPLFSTVSYLTFFILYAPIALVIAYSFNVNRTAQIWTGFSTKWYLDVLTNDDIVKAVKNSLIVALPATILATTLALAATLGLQRMGRKGNIVSIILLGAPLIIPEIVLAVGSLCFFLFIGLPIGFIGLIVAHTAFCIPFAMLPIRARLVSLEASSFEAAADLGANEWNIFKRVTLPLLAPGVLAGALLAFAISFDDFITSFFVSGPGSTTLPVYIFGMIRSNVTPAINALSTMLLIGTGGILFMAYALNQDRKK</sequence>
<protein>
    <recommendedName>
        <fullName evidence="10">Spermidine/putrescine transport system permease protein PotC</fullName>
    </recommendedName>
</protein>
<accession>A0A6J7VVW9</accession>
<dbReference type="GO" id="GO:0055085">
    <property type="term" value="P:transmembrane transport"/>
    <property type="evidence" value="ECO:0007669"/>
    <property type="project" value="InterPro"/>
</dbReference>
<evidence type="ECO:0000256" key="11">
    <source>
        <dbReference type="SAM" id="Phobius"/>
    </source>
</evidence>
<comment type="function">
    <text evidence="9">Required for the activity of the bacterial periplasmic transport system of putrescine and spermidine.</text>
</comment>
<feature type="transmembrane region" description="Helical" evidence="11">
    <location>
        <begin position="186"/>
        <end position="205"/>
    </location>
</feature>
<dbReference type="EMBL" id="CAFBRV010000061">
    <property type="protein sequence ID" value="CAB5114716.1"/>
    <property type="molecule type" value="Genomic_DNA"/>
</dbReference>
<dbReference type="AlphaFoldDB" id="A0A6J7VVW9"/>
<dbReference type="PANTHER" id="PTHR43848">
    <property type="entry name" value="PUTRESCINE TRANSPORT SYSTEM PERMEASE PROTEIN POTI"/>
    <property type="match status" value="1"/>
</dbReference>
<dbReference type="InterPro" id="IPR000515">
    <property type="entry name" value="MetI-like"/>
</dbReference>
<comment type="similarity">
    <text evidence="2">Belongs to the binding-protein-dependent transport system permease family. CysTW subfamily.</text>
</comment>
<evidence type="ECO:0000256" key="4">
    <source>
        <dbReference type="ARBA" id="ARBA00022475"/>
    </source>
</evidence>
<feature type="transmembrane region" description="Helical" evidence="11">
    <location>
        <begin position="105"/>
        <end position="130"/>
    </location>
</feature>
<dbReference type="SUPFAM" id="SSF161098">
    <property type="entry name" value="MetI-like"/>
    <property type="match status" value="1"/>
</dbReference>
<keyword evidence="8 11" id="KW-0472">Membrane</keyword>
<feature type="transmembrane region" description="Helical" evidence="11">
    <location>
        <begin position="72"/>
        <end position="93"/>
    </location>
</feature>
<organism evidence="13">
    <name type="scientific">freshwater metagenome</name>
    <dbReference type="NCBI Taxonomy" id="449393"/>
    <lineage>
        <taxon>unclassified sequences</taxon>
        <taxon>metagenomes</taxon>
        <taxon>ecological metagenomes</taxon>
    </lineage>
</organism>
<keyword evidence="7 11" id="KW-1133">Transmembrane helix</keyword>
<dbReference type="Gene3D" id="1.10.3720.10">
    <property type="entry name" value="MetI-like"/>
    <property type="match status" value="1"/>
</dbReference>
<keyword evidence="5" id="KW-0997">Cell inner membrane</keyword>
<evidence type="ECO:0000256" key="3">
    <source>
        <dbReference type="ARBA" id="ARBA00022448"/>
    </source>
</evidence>
<dbReference type="GO" id="GO:0005886">
    <property type="term" value="C:plasma membrane"/>
    <property type="evidence" value="ECO:0007669"/>
    <property type="project" value="UniProtKB-SubCell"/>
</dbReference>
<feature type="transmembrane region" description="Helical" evidence="11">
    <location>
        <begin position="237"/>
        <end position="259"/>
    </location>
</feature>
<reference evidence="13" key="1">
    <citation type="submission" date="2020-05" db="EMBL/GenBank/DDBJ databases">
        <authorList>
            <person name="Chiriac C."/>
            <person name="Salcher M."/>
            <person name="Ghai R."/>
            <person name="Kavagutti S V."/>
        </authorList>
    </citation>
    <scope>NUCLEOTIDE SEQUENCE</scope>
</reference>
<evidence type="ECO:0000313" key="13">
    <source>
        <dbReference type="EMBL" id="CAB5114716.1"/>
    </source>
</evidence>
<feature type="domain" description="ABC transmembrane type-1" evidence="12">
    <location>
        <begin position="68"/>
        <end position="256"/>
    </location>
</feature>
<dbReference type="InterPro" id="IPR051789">
    <property type="entry name" value="Bact_Polyamine_Transport"/>
</dbReference>
<comment type="subcellular location">
    <subcellularLocation>
        <location evidence="1">Cell inner membrane</location>
        <topology evidence="1">Multi-pass membrane protein</topology>
    </subcellularLocation>
</comment>
<dbReference type="CDD" id="cd06261">
    <property type="entry name" value="TM_PBP2"/>
    <property type="match status" value="1"/>
</dbReference>
<keyword evidence="3" id="KW-0813">Transport</keyword>
<evidence type="ECO:0000256" key="7">
    <source>
        <dbReference type="ARBA" id="ARBA00022989"/>
    </source>
</evidence>
<name>A0A6J7VVW9_9ZZZZ</name>
<evidence type="ECO:0000256" key="5">
    <source>
        <dbReference type="ARBA" id="ARBA00022519"/>
    </source>
</evidence>
<evidence type="ECO:0000256" key="8">
    <source>
        <dbReference type="ARBA" id="ARBA00023136"/>
    </source>
</evidence>
<dbReference type="PROSITE" id="PS50928">
    <property type="entry name" value="ABC_TM1"/>
    <property type="match status" value="1"/>
</dbReference>